<dbReference type="HOGENOM" id="CLU_2099854_0_0_1"/>
<protein>
    <submittedName>
        <fullName evidence="1">Uncharacterized protein</fullName>
    </submittedName>
</protein>
<accession>T1HN15</accession>
<dbReference type="InParanoid" id="T1HN15"/>
<dbReference type="EnsemblMetazoa" id="RPRC005439-RA">
    <property type="protein sequence ID" value="RPRC005439-PA"/>
    <property type="gene ID" value="RPRC005439"/>
</dbReference>
<organism evidence="1 2">
    <name type="scientific">Rhodnius prolixus</name>
    <name type="common">Triatomid bug</name>
    <dbReference type="NCBI Taxonomy" id="13249"/>
    <lineage>
        <taxon>Eukaryota</taxon>
        <taxon>Metazoa</taxon>
        <taxon>Ecdysozoa</taxon>
        <taxon>Arthropoda</taxon>
        <taxon>Hexapoda</taxon>
        <taxon>Insecta</taxon>
        <taxon>Pterygota</taxon>
        <taxon>Neoptera</taxon>
        <taxon>Paraneoptera</taxon>
        <taxon>Hemiptera</taxon>
        <taxon>Heteroptera</taxon>
        <taxon>Panheteroptera</taxon>
        <taxon>Cimicomorpha</taxon>
        <taxon>Reduviidae</taxon>
        <taxon>Triatominae</taxon>
        <taxon>Rhodnius</taxon>
    </lineage>
</organism>
<dbReference type="AlphaFoldDB" id="T1HN15"/>
<proteinExistence type="predicted"/>
<name>T1HN15_RHOPR</name>
<evidence type="ECO:0000313" key="1">
    <source>
        <dbReference type="EnsemblMetazoa" id="RPRC005439-PA"/>
    </source>
</evidence>
<reference evidence="1" key="1">
    <citation type="submission" date="2015-05" db="UniProtKB">
        <authorList>
            <consortium name="EnsemblMetazoa"/>
        </authorList>
    </citation>
    <scope>IDENTIFICATION</scope>
</reference>
<dbReference type="EMBL" id="ACPB03027182">
    <property type="status" value="NOT_ANNOTATED_CDS"/>
    <property type="molecule type" value="Genomic_DNA"/>
</dbReference>
<dbReference type="Proteomes" id="UP000015103">
    <property type="component" value="Unassembled WGS sequence"/>
</dbReference>
<keyword evidence="2" id="KW-1185">Reference proteome</keyword>
<dbReference type="VEuPathDB" id="VectorBase:RPRC005439"/>
<sequence length="116" mass="13539">MDADDLLNKFKLMLNEKLKSLPNKDDFNRLEARLIKLTDEHSDTKKEVNNLKSQNLQLKNRVDNLIMFSKRKRLIFGGIPAVREREKTTAVRELCDSVLGIKEELLIDRAFKIGRK</sequence>
<evidence type="ECO:0000313" key="2">
    <source>
        <dbReference type="Proteomes" id="UP000015103"/>
    </source>
</evidence>